<keyword evidence="1" id="KW-0540">Nuclease</keyword>
<dbReference type="GO" id="GO:0008408">
    <property type="term" value="F:3'-5' exonuclease activity"/>
    <property type="evidence" value="ECO:0007669"/>
    <property type="project" value="UniProtKB-ARBA"/>
</dbReference>
<dbReference type="CDD" id="cd06141">
    <property type="entry name" value="WRN_exo"/>
    <property type="match status" value="1"/>
</dbReference>
<reference evidence="4 5" key="1">
    <citation type="submission" date="2024-06" db="EMBL/GenBank/DDBJ databases">
        <title>A chromosome level genome sequence of Diviner's sage (Salvia divinorum).</title>
        <authorList>
            <person name="Ford S.A."/>
            <person name="Ro D.-K."/>
            <person name="Ness R.W."/>
            <person name="Phillips M.A."/>
        </authorList>
    </citation>
    <scope>NUCLEOTIDE SEQUENCE [LARGE SCALE GENOMIC DNA]</scope>
    <source>
        <strain evidence="4">SAF-2024a</strain>
        <tissue evidence="4">Leaf</tissue>
    </source>
</reference>
<keyword evidence="5" id="KW-1185">Reference proteome</keyword>
<dbReference type="InterPro" id="IPR012337">
    <property type="entry name" value="RNaseH-like_sf"/>
</dbReference>
<dbReference type="SMART" id="SM00474">
    <property type="entry name" value="35EXOc"/>
    <property type="match status" value="1"/>
</dbReference>
<feature type="domain" description="3'-5' exonuclease" evidence="3">
    <location>
        <begin position="20"/>
        <end position="202"/>
    </location>
</feature>
<dbReference type="SUPFAM" id="SSF53098">
    <property type="entry name" value="Ribonuclease H-like"/>
    <property type="match status" value="1"/>
</dbReference>
<dbReference type="InterPro" id="IPR051132">
    <property type="entry name" value="3-5_Exonuclease_domain"/>
</dbReference>
<evidence type="ECO:0000259" key="3">
    <source>
        <dbReference type="SMART" id="SM00474"/>
    </source>
</evidence>
<evidence type="ECO:0000256" key="1">
    <source>
        <dbReference type="ARBA" id="ARBA00022722"/>
    </source>
</evidence>
<dbReference type="EMBL" id="JBEAFC010000007">
    <property type="protein sequence ID" value="KAL1548781.1"/>
    <property type="molecule type" value="Genomic_DNA"/>
</dbReference>
<evidence type="ECO:0000313" key="5">
    <source>
        <dbReference type="Proteomes" id="UP001567538"/>
    </source>
</evidence>
<comment type="caution">
    <text evidence="4">The sequence shown here is derived from an EMBL/GenBank/DDBJ whole genome shotgun (WGS) entry which is preliminary data.</text>
</comment>
<dbReference type="AlphaFoldDB" id="A0ABD1GX98"/>
<gene>
    <name evidence="4" type="ORF">AAHA92_16970</name>
</gene>
<protein>
    <submittedName>
        <fullName evidence="4">Werner syndrome ATP-dependent helicase-like</fullName>
    </submittedName>
</protein>
<evidence type="ECO:0000313" key="4">
    <source>
        <dbReference type="EMBL" id="KAL1548781.1"/>
    </source>
</evidence>
<accession>A0ABD1GX98</accession>
<keyword evidence="2" id="KW-0378">Hydrolase</keyword>
<dbReference type="InterPro" id="IPR002562">
    <property type="entry name" value="3'-5'_exonuclease_dom"/>
</dbReference>
<dbReference type="Proteomes" id="UP001567538">
    <property type="component" value="Unassembled WGS sequence"/>
</dbReference>
<dbReference type="PANTHER" id="PTHR13620">
    <property type="entry name" value="3-5 EXONUCLEASE"/>
    <property type="match status" value="1"/>
</dbReference>
<dbReference type="Gene3D" id="3.30.420.10">
    <property type="entry name" value="Ribonuclease H-like superfamily/Ribonuclease H"/>
    <property type="match status" value="1"/>
</dbReference>
<dbReference type="FunFam" id="3.30.420.10:FF:000054">
    <property type="entry name" value="Werner Syndrome-like exonuclease"/>
    <property type="match status" value="1"/>
</dbReference>
<dbReference type="PANTHER" id="PTHR13620:SF105">
    <property type="entry name" value="OS01G0737700 PROTEIN"/>
    <property type="match status" value="1"/>
</dbReference>
<name>A0ABD1GX98_SALDI</name>
<proteinExistence type="predicted"/>
<dbReference type="Pfam" id="PF01612">
    <property type="entry name" value="DNA_pol_A_exo1"/>
    <property type="match status" value="1"/>
</dbReference>
<sequence>MVIHCHSAAYNVAFSGDVVYAIVTHEPAAVSQWIRDVSSLYGHRLTVGLDIEWRPNYSRGEQNPAATLQLCVGRCCLIYQLIHSPYFPIQLIQFLSYSDHNFAGIGVKADVRKLERDHRIGYGAKTVDLGRLAADVYKMKELKKAGLKNMARFVLGKEMEKPKSVTRSRWDNRRLTADQVQYACIDAYVSFEIGRVLSAVVAR</sequence>
<organism evidence="4 5">
    <name type="scientific">Salvia divinorum</name>
    <name type="common">Maria pastora</name>
    <name type="synonym">Diviner's sage</name>
    <dbReference type="NCBI Taxonomy" id="28513"/>
    <lineage>
        <taxon>Eukaryota</taxon>
        <taxon>Viridiplantae</taxon>
        <taxon>Streptophyta</taxon>
        <taxon>Embryophyta</taxon>
        <taxon>Tracheophyta</taxon>
        <taxon>Spermatophyta</taxon>
        <taxon>Magnoliopsida</taxon>
        <taxon>eudicotyledons</taxon>
        <taxon>Gunneridae</taxon>
        <taxon>Pentapetalae</taxon>
        <taxon>asterids</taxon>
        <taxon>lamiids</taxon>
        <taxon>Lamiales</taxon>
        <taxon>Lamiaceae</taxon>
        <taxon>Nepetoideae</taxon>
        <taxon>Mentheae</taxon>
        <taxon>Salviinae</taxon>
        <taxon>Salvia</taxon>
        <taxon>Salvia subgen. Calosphace</taxon>
    </lineage>
</organism>
<dbReference type="InterPro" id="IPR036397">
    <property type="entry name" value="RNaseH_sf"/>
</dbReference>
<evidence type="ECO:0000256" key="2">
    <source>
        <dbReference type="ARBA" id="ARBA00022801"/>
    </source>
</evidence>